<dbReference type="PROSITE" id="PS51782">
    <property type="entry name" value="LYSM"/>
    <property type="match status" value="1"/>
</dbReference>
<dbReference type="EMBL" id="JACHJU010000001">
    <property type="protein sequence ID" value="MBB4936265.1"/>
    <property type="molecule type" value="Genomic_DNA"/>
</dbReference>
<dbReference type="Gene3D" id="3.10.350.10">
    <property type="entry name" value="LysM domain"/>
    <property type="match status" value="1"/>
</dbReference>
<feature type="signal peptide" evidence="1">
    <location>
        <begin position="1"/>
        <end position="17"/>
    </location>
</feature>
<proteinExistence type="predicted"/>
<feature type="domain" description="LysM" evidence="2">
    <location>
        <begin position="34"/>
        <end position="83"/>
    </location>
</feature>
<name>A0A7W7RQG1_9ACTN</name>
<reference evidence="3 4" key="1">
    <citation type="submission" date="2020-08" db="EMBL/GenBank/DDBJ databases">
        <title>Sequencing the genomes of 1000 actinobacteria strains.</title>
        <authorList>
            <person name="Klenk H.-P."/>
        </authorList>
    </citation>
    <scope>NUCLEOTIDE SEQUENCE [LARGE SCALE GENOMIC DNA]</scope>
    <source>
        <strain evidence="3 4">DSM 43023</strain>
    </source>
</reference>
<dbReference type="InterPro" id="IPR018392">
    <property type="entry name" value="LysM"/>
</dbReference>
<dbReference type="RefSeq" id="WP_184752695.1">
    <property type="nucleotide sequence ID" value="NZ_BAABEK010000002.1"/>
</dbReference>
<accession>A0A7W7RQG1</accession>
<dbReference type="SUPFAM" id="SSF54106">
    <property type="entry name" value="LysM domain"/>
    <property type="match status" value="1"/>
</dbReference>
<keyword evidence="4" id="KW-1185">Reference proteome</keyword>
<dbReference type="Proteomes" id="UP000534286">
    <property type="component" value="Unassembled WGS sequence"/>
</dbReference>
<evidence type="ECO:0000313" key="4">
    <source>
        <dbReference type="Proteomes" id="UP000534286"/>
    </source>
</evidence>
<organism evidence="3 4">
    <name type="scientific">Streptosporangium album</name>
    <dbReference type="NCBI Taxonomy" id="47479"/>
    <lineage>
        <taxon>Bacteria</taxon>
        <taxon>Bacillati</taxon>
        <taxon>Actinomycetota</taxon>
        <taxon>Actinomycetes</taxon>
        <taxon>Streptosporangiales</taxon>
        <taxon>Streptosporangiaceae</taxon>
        <taxon>Streptosporangium</taxon>
    </lineage>
</organism>
<gene>
    <name evidence="3" type="ORF">FHR32_000570</name>
</gene>
<dbReference type="AlphaFoldDB" id="A0A7W7RQG1"/>
<protein>
    <submittedName>
        <fullName evidence="3">Nucleoid-associated protein YgaU</fullName>
    </submittedName>
</protein>
<feature type="chain" id="PRO_5039006452" evidence="1">
    <location>
        <begin position="18"/>
        <end position="89"/>
    </location>
</feature>
<sequence>MVAALVLAALGVLWVAARIDAASAVERKGRGGLSRVVVHGGDTLWGIADAVTGEGDLAPTVRRIMDLNGLSGSVIQPGTRLYLPDGSPS</sequence>
<keyword evidence="1" id="KW-0732">Signal</keyword>
<comment type="caution">
    <text evidence="3">The sequence shown here is derived from an EMBL/GenBank/DDBJ whole genome shotgun (WGS) entry which is preliminary data.</text>
</comment>
<dbReference type="CDD" id="cd00118">
    <property type="entry name" value="LysM"/>
    <property type="match status" value="1"/>
</dbReference>
<evidence type="ECO:0000256" key="1">
    <source>
        <dbReference type="SAM" id="SignalP"/>
    </source>
</evidence>
<evidence type="ECO:0000259" key="2">
    <source>
        <dbReference type="PROSITE" id="PS51782"/>
    </source>
</evidence>
<dbReference type="SMART" id="SM00257">
    <property type="entry name" value="LysM"/>
    <property type="match status" value="1"/>
</dbReference>
<dbReference type="Pfam" id="PF01476">
    <property type="entry name" value="LysM"/>
    <property type="match status" value="1"/>
</dbReference>
<evidence type="ECO:0000313" key="3">
    <source>
        <dbReference type="EMBL" id="MBB4936265.1"/>
    </source>
</evidence>
<dbReference type="InterPro" id="IPR036779">
    <property type="entry name" value="LysM_dom_sf"/>
</dbReference>